<gene>
    <name evidence="10" type="ORF">CJ030_MR6G010332</name>
    <name evidence="9" type="ORF">CJ030_MR7G015247</name>
</gene>
<proteinExistence type="inferred from homology"/>
<evidence type="ECO:0000313" key="11">
    <source>
        <dbReference type="Proteomes" id="UP000516437"/>
    </source>
</evidence>
<dbReference type="PANTHER" id="PTHR32096">
    <property type="entry name" value="WRKY TRANSCRIPTION FACTOR 30-RELATED-RELATED"/>
    <property type="match status" value="1"/>
</dbReference>
<dbReference type="SMR" id="A0A6A1UWY0"/>
<dbReference type="GO" id="GO:0000976">
    <property type="term" value="F:transcription cis-regulatory region binding"/>
    <property type="evidence" value="ECO:0007669"/>
    <property type="project" value="TreeGrafter"/>
</dbReference>
<evidence type="ECO:0000256" key="2">
    <source>
        <dbReference type="ARBA" id="ARBA00023015"/>
    </source>
</evidence>
<dbReference type="FunFam" id="2.20.25.80:FF:000007">
    <property type="entry name" value="WRKY transcription factor 22"/>
    <property type="match status" value="1"/>
</dbReference>
<dbReference type="EMBL" id="RXIC02000003">
    <property type="protein sequence ID" value="KAB1228308.1"/>
    <property type="molecule type" value="Genomic_DNA"/>
</dbReference>
<dbReference type="GO" id="GO:0005634">
    <property type="term" value="C:nucleus"/>
    <property type="evidence" value="ECO:0007669"/>
    <property type="project" value="UniProtKB-SubCell"/>
</dbReference>
<evidence type="ECO:0000259" key="8">
    <source>
        <dbReference type="PROSITE" id="PS50811"/>
    </source>
</evidence>
<keyword evidence="2" id="KW-0805">Transcription regulation</keyword>
<feature type="compositionally biased region" description="Low complexity" evidence="7">
    <location>
        <begin position="121"/>
        <end position="156"/>
    </location>
</feature>
<dbReference type="InterPro" id="IPR036576">
    <property type="entry name" value="WRKY_dom_sf"/>
</dbReference>
<dbReference type="InterPro" id="IPR044810">
    <property type="entry name" value="WRKY_plant"/>
</dbReference>
<feature type="compositionally biased region" description="Low complexity" evidence="7">
    <location>
        <begin position="390"/>
        <end position="404"/>
    </location>
</feature>
<dbReference type="PANTHER" id="PTHR32096:SF80">
    <property type="entry name" value="WRKY TRANSCRIPTION FACTOR 27-RELATED"/>
    <property type="match status" value="1"/>
</dbReference>
<dbReference type="Proteomes" id="UP000516437">
    <property type="component" value="Chromosome 7"/>
</dbReference>
<evidence type="ECO:0000256" key="7">
    <source>
        <dbReference type="SAM" id="MobiDB-lite"/>
    </source>
</evidence>
<feature type="compositionally biased region" description="Basic residues" evidence="7">
    <location>
        <begin position="183"/>
        <end position="194"/>
    </location>
</feature>
<evidence type="ECO:0000256" key="5">
    <source>
        <dbReference type="ARBA" id="ARBA00023242"/>
    </source>
</evidence>
<dbReference type="Gene3D" id="2.20.25.80">
    <property type="entry name" value="WRKY domain"/>
    <property type="match status" value="1"/>
</dbReference>
<protein>
    <submittedName>
        <fullName evidence="9">Putative WRKY transcription factor 27</fullName>
    </submittedName>
</protein>
<reference evidence="9" key="1">
    <citation type="submission" date="2018-07" db="EMBL/GenBank/DDBJ databases">
        <authorList>
            <person name="Gao Z.-S."/>
            <person name="Jia H.-M."/>
            <person name="Jia H.-J."/>
            <person name="Cai Q.-L."/>
            <person name="Wang Y."/>
            <person name="Zhao H.-B."/>
        </authorList>
    </citation>
    <scope>NUCLEOTIDE SEQUENCE</scope>
    <source>
        <tissue evidence="9">Leaves</tissue>
    </source>
</reference>
<dbReference type="PROSITE" id="PS50811">
    <property type="entry name" value="WRKY"/>
    <property type="match status" value="1"/>
</dbReference>
<feature type="compositionally biased region" description="Low complexity" evidence="7">
    <location>
        <begin position="416"/>
        <end position="430"/>
    </location>
</feature>
<organism evidence="9 11">
    <name type="scientific">Morella rubra</name>
    <name type="common">Chinese bayberry</name>
    <dbReference type="NCBI Taxonomy" id="262757"/>
    <lineage>
        <taxon>Eukaryota</taxon>
        <taxon>Viridiplantae</taxon>
        <taxon>Streptophyta</taxon>
        <taxon>Embryophyta</taxon>
        <taxon>Tracheophyta</taxon>
        <taxon>Spermatophyta</taxon>
        <taxon>Magnoliopsida</taxon>
        <taxon>eudicotyledons</taxon>
        <taxon>Gunneridae</taxon>
        <taxon>Pentapetalae</taxon>
        <taxon>rosids</taxon>
        <taxon>fabids</taxon>
        <taxon>Fagales</taxon>
        <taxon>Myricaceae</taxon>
        <taxon>Morella</taxon>
    </lineage>
</organism>
<dbReference type="EMBL" id="RXIC02000025">
    <property type="protein sequence ID" value="KAB1204919.1"/>
    <property type="molecule type" value="Genomic_DNA"/>
</dbReference>
<evidence type="ECO:0000256" key="6">
    <source>
        <dbReference type="ARBA" id="ARBA00060761"/>
    </source>
</evidence>
<reference evidence="9 11" key="2">
    <citation type="journal article" date="2019" name="Plant Biotechnol. J.">
        <title>The red bayberry genome and genetic basis of sex determination.</title>
        <authorList>
            <person name="Jia H.M."/>
            <person name="Jia H.J."/>
            <person name="Cai Q.L."/>
            <person name="Wang Y."/>
            <person name="Zhao H.B."/>
            <person name="Yang W.F."/>
            <person name="Wang G.Y."/>
            <person name="Li Y.H."/>
            <person name="Zhan D.L."/>
            <person name="Shen Y.T."/>
            <person name="Niu Q.F."/>
            <person name="Chang L."/>
            <person name="Qiu J."/>
            <person name="Zhao L."/>
            <person name="Xie H.B."/>
            <person name="Fu W.Y."/>
            <person name="Jin J."/>
            <person name="Li X.W."/>
            <person name="Jiao Y."/>
            <person name="Zhou C.C."/>
            <person name="Tu T."/>
            <person name="Chai C.Y."/>
            <person name="Gao J.L."/>
            <person name="Fan L.J."/>
            <person name="van de Weg E."/>
            <person name="Wang J.Y."/>
            <person name="Gao Z.S."/>
        </authorList>
    </citation>
    <scope>NUCLEOTIDE SEQUENCE [LARGE SCALE GENOMIC DNA]</scope>
    <source>
        <tissue evidence="9">Leaves</tissue>
    </source>
</reference>
<feature type="compositionally biased region" description="Low complexity" evidence="7">
    <location>
        <begin position="323"/>
        <end position="332"/>
    </location>
</feature>
<reference evidence="9" key="3">
    <citation type="submission" date="2019-09" db="EMBL/GenBank/DDBJ databases">
        <authorList>
            <person name="Gao Z."/>
        </authorList>
    </citation>
    <scope>NUCLEOTIDE SEQUENCE</scope>
    <source>
        <tissue evidence="9">Leaves</tissue>
    </source>
</reference>
<comment type="similarity">
    <text evidence="6">Belongs to the WRKY group II-e family.</text>
</comment>
<sequence>MAEDWDLHAVVRSCKSAATKKGMTISTTTTNTSTASEEDPLACLASLTFEEENDLFSFPHLVEPRNNAFQELQELCKSFFPTTTGSHGVDPDSAISDLQRRRHPVRPSSTSTPVKSHFKPGSSSSSGFGGVQNQQQRGHAQQQPQLQQNQPYQPRQQVHRQEFQRPQANTAMSLPTMQTQAPRSRKRKSQQKRTVCHVTAENLSSDMWAWRKYGQKPIKGSPYPRNYYRCSSSKGCAARKQVERSNIDPNIFIVTYTGEHTHPRPTHRNSLAGSTRNKCSTSHKSTDKDNSGSPATANATSCSSPQSGTSLSPTTPLAVQTDEGAIITNNNGNEEENKIMIGGNDKETEEIADDVDDDDNEYEGDHADILIPNMTMTEDIFMGLQELGYSSPGGDSGDNFSDGGRTNSGSSWVPCGSAAAATAGAAMGGS</sequence>
<feature type="region of interest" description="Disordered" evidence="7">
    <location>
        <begin position="388"/>
        <end position="430"/>
    </location>
</feature>
<comment type="caution">
    <text evidence="9">The sequence shown here is derived from an EMBL/GenBank/DDBJ whole genome shotgun (WGS) entry which is preliminary data.</text>
</comment>
<accession>A0A6A1UWY0</accession>
<keyword evidence="4" id="KW-0804">Transcription</keyword>
<feature type="region of interest" description="Disordered" evidence="7">
    <location>
        <begin position="258"/>
        <end position="347"/>
    </location>
</feature>
<dbReference type="GO" id="GO:0003700">
    <property type="term" value="F:DNA-binding transcription factor activity"/>
    <property type="evidence" value="ECO:0007669"/>
    <property type="project" value="InterPro"/>
</dbReference>
<comment type="subcellular location">
    <subcellularLocation>
        <location evidence="1">Nucleus</location>
    </subcellularLocation>
</comment>
<dbReference type="AlphaFoldDB" id="A0A6A1UWY0"/>
<feature type="domain" description="WRKY" evidence="8">
    <location>
        <begin position="199"/>
        <end position="265"/>
    </location>
</feature>
<evidence type="ECO:0000256" key="4">
    <source>
        <dbReference type="ARBA" id="ARBA00023163"/>
    </source>
</evidence>
<dbReference type="InterPro" id="IPR003657">
    <property type="entry name" value="WRKY_dom"/>
</dbReference>
<feature type="compositionally biased region" description="Polar residues" evidence="7">
    <location>
        <begin position="164"/>
        <end position="182"/>
    </location>
</feature>
<keyword evidence="3" id="KW-0238">DNA-binding</keyword>
<keyword evidence="5" id="KW-0539">Nucleus</keyword>
<name>A0A6A1UWY0_9ROSI</name>
<dbReference type="SUPFAM" id="SSF118290">
    <property type="entry name" value="WRKY DNA-binding domain"/>
    <property type="match status" value="1"/>
</dbReference>
<feature type="region of interest" description="Disordered" evidence="7">
    <location>
        <begin position="81"/>
        <end position="194"/>
    </location>
</feature>
<evidence type="ECO:0000313" key="10">
    <source>
        <dbReference type="EMBL" id="KAB1228308.1"/>
    </source>
</evidence>
<dbReference type="Pfam" id="PF03106">
    <property type="entry name" value="WRKY"/>
    <property type="match status" value="1"/>
</dbReference>
<evidence type="ECO:0000256" key="3">
    <source>
        <dbReference type="ARBA" id="ARBA00023125"/>
    </source>
</evidence>
<feature type="compositionally biased region" description="Polar residues" evidence="7">
    <location>
        <begin position="291"/>
        <end position="318"/>
    </location>
</feature>
<keyword evidence="11" id="KW-1185">Reference proteome</keyword>
<feature type="compositionally biased region" description="Polar residues" evidence="7">
    <location>
        <begin position="268"/>
        <end position="283"/>
    </location>
</feature>
<dbReference type="SMART" id="SM00774">
    <property type="entry name" value="WRKY"/>
    <property type="match status" value="1"/>
</dbReference>
<evidence type="ECO:0000256" key="1">
    <source>
        <dbReference type="ARBA" id="ARBA00004123"/>
    </source>
</evidence>
<dbReference type="OrthoDB" id="662136at2759"/>
<evidence type="ECO:0000313" key="9">
    <source>
        <dbReference type="EMBL" id="KAB1204919.1"/>
    </source>
</evidence>